<evidence type="ECO:0000259" key="2">
    <source>
        <dbReference type="Pfam" id="PF20178"/>
    </source>
</evidence>
<dbReference type="Pfam" id="PF20178">
    <property type="entry name" value="ToxA_N"/>
    <property type="match status" value="1"/>
</dbReference>
<name>A0AAJ5WKU2_9PSED</name>
<dbReference type="GO" id="GO:0016757">
    <property type="term" value="F:glycosyltransferase activity"/>
    <property type="evidence" value="ECO:0007669"/>
    <property type="project" value="InterPro"/>
</dbReference>
<accession>A0AAJ5WKU2</accession>
<evidence type="ECO:0000313" key="4">
    <source>
        <dbReference type="Proteomes" id="UP001216329"/>
    </source>
</evidence>
<sequence>MQQFIWHLDFHARFVAMLDTYWEQATDSHRQAQQLSFIAACNKQVEEGSLSEAGRQLAWQAAGLMPASAGLQIRPLNLYGYAATDLFHITDTAQSHVLLYLPGNASPLHVFDSMAAMQAWFAEQCRTPEKRLSLRQYFKLADTPDGLEFSGLDTALEGLGVYPAFHTRSPDRPGFTVDGPWSPSEYVNYRADKYSPLLTGDLFTTLTQRQRERSYADADFIITSDAQVTKARWRGYLVTSLNLLAPLALVVPELIPLLAIGGVAQFGLGIDQAVNGKTLEDKAEGVGNIAFGLLNAAPLALLPAARPRMFFPGKSARFIIPTRLNEQWGYPLSPNSPPRLPEEILADFFVPPEPPVAAGRIPRGTLNRATGTNALLALKDGHEVEILYDTENDAFILKEDANEVLPDYFQVTAGTRDLYVVNPATRGASNAMRMYTLRNLGVDLQLPVNVPLVDSAQVSPLPKKILSIWVGNKSIPDELVENIAINARRLQGTGFSYEFYLSKSNPKAFMKNRAKLTAASNVQVKTLEEQHFYAAFEQSDSYHQYRQALDSNGANFASASDVLRYPLLDSEGGIYMDVDDTLRSFEDNPDNFAMISSVALKTTPDGLVLGSPVNNELLDMHCDYNSNMIGSHANNPTLRAISAEMDARYRSNLSFYDIRPLAGTHGYEAYAREMSRMTGPGLLNDMVARHLPRLQFLRQLSKLESIPETVYRSLTADLVLPVSQARNIDQALGSVVNIGNYHSWGKP</sequence>
<dbReference type="InterPro" id="IPR024770">
    <property type="entry name" value="TcdA/TcdB_cat"/>
</dbReference>
<dbReference type="InterPro" id="IPR029044">
    <property type="entry name" value="Nucleotide-diphossugar_trans"/>
</dbReference>
<protein>
    <submittedName>
        <fullName evidence="3">Glycosyltransferase</fullName>
    </submittedName>
</protein>
<feature type="domain" description="GT44" evidence="1">
    <location>
        <begin position="509"/>
        <end position="579"/>
    </location>
</feature>
<proteinExistence type="predicted"/>
<dbReference type="Pfam" id="PF12919">
    <property type="entry name" value="TcdA_TcdB"/>
    <property type="match status" value="1"/>
</dbReference>
<feature type="domain" description="Dermonecrotic toxin N-terminal" evidence="2">
    <location>
        <begin position="2"/>
        <end position="140"/>
    </location>
</feature>
<dbReference type="InterPro" id="IPR046673">
    <property type="entry name" value="ToxA_N"/>
</dbReference>
<evidence type="ECO:0000313" key="3">
    <source>
        <dbReference type="EMBL" id="WEK32515.1"/>
    </source>
</evidence>
<dbReference type="EMBL" id="CP119325">
    <property type="protein sequence ID" value="WEK32515.1"/>
    <property type="molecule type" value="Genomic_DNA"/>
</dbReference>
<organism evidence="3 4">
    <name type="scientific">Candidatus Pseudomonas phytovorans</name>
    <dbReference type="NCBI Taxonomy" id="3121377"/>
    <lineage>
        <taxon>Bacteria</taxon>
        <taxon>Pseudomonadati</taxon>
        <taxon>Pseudomonadota</taxon>
        <taxon>Gammaproteobacteria</taxon>
        <taxon>Pseudomonadales</taxon>
        <taxon>Pseudomonadaceae</taxon>
        <taxon>Pseudomonas</taxon>
    </lineage>
</organism>
<reference evidence="3" key="1">
    <citation type="submission" date="2023-03" db="EMBL/GenBank/DDBJ databases">
        <title>Andean soil-derived lignocellulolytic bacterial consortium as a source of novel taxa and putative plastic-active enzymes.</title>
        <authorList>
            <person name="Diaz-Garcia L."/>
            <person name="Chuvochina M."/>
            <person name="Feuerriegel G."/>
            <person name="Bunk B."/>
            <person name="Sproer C."/>
            <person name="Streit W.R."/>
            <person name="Rodriguez L.M."/>
            <person name="Overmann J."/>
            <person name="Jimenez D.J."/>
        </authorList>
    </citation>
    <scope>NUCLEOTIDE SEQUENCE</scope>
    <source>
        <strain evidence="3">MAG 876</strain>
    </source>
</reference>
<gene>
    <name evidence="3" type="ORF">P0Y58_10090</name>
</gene>
<dbReference type="AlphaFoldDB" id="A0AAJ5WKU2"/>
<dbReference type="Proteomes" id="UP001216329">
    <property type="component" value="Chromosome"/>
</dbReference>
<dbReference type="SUPFAM" id="SSF53448">
    <property type="entry name" value="Nucleotide-diphospho-sugar transferases"/>
    <property type="match status" value="1"/>
</dbReference>
<evidence type="ECO:0000259" key="1">
    <source>
        <dbReference type="Pfam" id="PF12919"/>
    </source>
</evidence>
<dbReference type="Gene3D" id="3.90.550.20">
    <property type="match status" value="1"/>
</dbReference>